<dbReference type="PANTHER" id="PTHR43179:SF12">
    <property type="entry name" value="GALACTOFURANOSYLTRANSFERASE GLFT2"/>
    <property type="match status" value="1"/>
</dbReference>
<dbReference type="EMBL" id="WUEY01000005">
    <property type="protein sequence ID" value="NEI70818.1"/>
    <property type="molecule type" value="Genomic_DNA"/>
</dbReference>
<feature type="domain" description="Glycosyltransferase 2-like" evidence="4">
    <location>
        <begin position="18"/>
        <end position="207"/>
    </location>
</feature>
<dbReference type="Proteomes" id="UP000483035">
    <property type="component" value="Unassembled WGS sequence"/>
</dbReference>
<dbReference type="SUPFAM" id="SSF53448">
    <property type="entry name" value="Nucleotide-diphospho-sugar transferases"/>
    <property type="match status" value="1"/>
</dbReference>
<dbReference type="PANTHER" id="PTHR43179">
    <property type="entry name" value="RHAMNOSYLTRANSFERASE WBBL"/>
    <property type="match status" value="1"/>
</dbReference>
<reference evidence="5 6" key="1">
    <citation type="submission" date="2019-12" db="EMBL/GenBank/DDBJ databases">
        <title>Rhizobium genotypes associated with high levels of biological nitrogen fixation by grain legumes in a temperate-maritime cropping system.</title>
        <authorList>
            <person name="Maluk M."/>
            <person name="Francesc Ferrando Molina F."/>
            <person name="Lopez Del Egido L."/>
            <person name="Lafos M."/>
            <person name="Langarica-Fuentes A."/>
            <person name="Gebre Yohannes G."/>
            <person name="Young M.W."/>
            <person name="Martin P."/>
            <person name="Gantlett R."/>
            <person name="Kenicer G."/>
            <person name="Hawes C."/>
            <person name="Begg G.S."/>
            <person name="Quilliam R.S."/>
            <person name="Squire G.R."/>
            <person name="Poole P.S."/>
            <person name="Young P.W."/>
            <person name="Iannetta P.M."/>
            <person name="James E.K."/>
        </authorList>
    </citation>
    <scope>NUCLEOTIDE SEQUENCE [LARGE SCALE GENOMIC DNA]</scope>
    <source>
        <strain evidence="5 6">JHI1118</strain>
    </source>
</reference>
<comment type="similarity">
    <text evidence="1">Belongs to the glycosyltransferase 2 family.</text>
</comment>
<proteinExistence type="inferred from homology"/>
<evidence type="ECO:0000256" key="3">
    <source>
        <dbReference type="ARBA" id="ARBA00022679"/>
    </source>
</evidence>
<accession>A0A6L9U8J4</accession>
<evidence type="ECO:0000256" key="2">
    <source>
        <dbReference type="ARBA" id="ARBA00022676"/>
    </source>
</evidence>
<evidence type="ECO:0000313" key="5">
    <source>
        <dbReference type="EMBL" id="NEI70818.1"/>
    </source>
</evidence>
<gene>
    <name evidence="5" type="ORF">GR212_14635</name>
</gene>
<sequence length="277" mass="30723">MTIDIVEDQCQQGAALLSICIVTYRPELAVLGATLESLRVAIARLDGNHAAVTIVDNSPEGSLSGWLADHFRDLSVRLLSGHGNVGFARANNMAMDDVGDLHLVLNPDVVLSPDSLANAVDFLKQHPDCGLVTPLAVGTDGTRQYLCKRYPALFDLALRGFGPKSLRRLFKKRLDHYQMADISDDGVFWDPPIISGCFMLFRGEIFRKLSGFDPSYFLYFEDFDLSLRAGGVTRIAFLPTVRIVHGGGDAARKGLWHIRQFVRSGYTFYRKFGLKLL</sequence>
<dbReference type="GO" id="GO:0016757">
    <property type="term" value="F:glycosyltransferase activity"/>
    <property type="evidence" value="ECO:0007669"/>
    <property type="project" value="UniProtKB-KW"/>
</dbReference>
<evidence type="ECO:0000259" key="4">
    <source>
        <dbReference type="Pfam" id="PF00535"/>
    </source>
</evidence>
<dbReference type="InterPro" id="IPR001173">
    <property type="entry name" value="Glyco_trans_2-like"/>
</dbReference>
<name>A0A6L9U8J4_9HYPH</name>
<dbReference type="RefSeq" id="WP_163987289.1">
    <property type="nucleotide sequence ID" value="NZ_WUEY01000005.1"/>
</dbReference>
<dbReference type="InterPro" id="IPR029044">
    <property type="entry name" value="Nucleotide-diphossugar_trans"/>
</dbReference>
<dbReference type="Pfam" id="PF00535">
    <property type="entry name" value="Glycos_transf_2"/>
    <property type="match status" value="1"/>
</dbReference>
<keyword evidence="2" id="KW-0328">Glycosyltransferase</keyword>
<protein>
    <submittedName>
        <fullName evidence="5">Glycosyltransferase</fullName>
    </submittedName>
</protein>
<dbReference type="CDD" id="cd04186">
    <property type="entry name" value="GT_2_like_c"/>
    <property type="match status" value="1"/>
</dbReference>
<dbReference type="AlphaFoldDB" id="A0A6L9U8J4"/>
<comment type="caution">
    <text evidence="5">The sequence shown here is derived from an EMBL/GenBank/DDBJ whole genome shotgun (WGS) entry which is preliminary data.</text>
</comment>
<dbReference type="Gene3D" id="3.90.550.10">
    <property type="entry name" value="Spore Coat Polysaccharide Biosynthesis Protein SpsA, Chain A"/>
    <property type="match status" value="1"/>
</dbReference>
<evidence type="ECO:0000313" key="6">
    <source>
        <dbReference type="Proteomes" id="UP000483035"/>
    </source>
</evidence>
<keyword evidence="3 5" id="KW-0808">Transferase</keyword>
<organism evidence="5 6">
    <name type="scientific">Rhizobium lusitanum</name>
    <dbReference type="NCBI Taxonomy" id="293958"/>
    <lineage>
        <taxon>Bacteria</taxon>
        <taxon>Pseudomonadati</taxon>
        <taxon>Pseudomonadota</taxon>
        <taxon>Alphaproteobacteria</taxon>
        <taxon>Hyphomicrobiales</taxon>
        <taxon>Rhizobiaceae</taxon>
        <taxon>Rhizobium/Agrobacterium group</taxon>
        <taxon>Rhizobium</taxon>
    </lineage>
</organism>
<evidence type="ECO:0000256" key="1">
    <source>
        <dbReference type="ARBA" id="ARBA00006739"/>
    </source>
</evidence>